<dbReference type="EMBL" id="JAUCDY010000001">
    <property type="protein sequence ID" value="MDM7856702.1"/>
    <property type="molecule type" value="Genomic_DNA"/>
</dbReference>
<feature type="signal peptide" evidence="1">
    <location>
        <begin position="1"/>
        <end position="18"/>
    </location>
</feature>
<comment type="caution">
    <text evidence="2">The sequence shown here is derived from an EMBL/GenBank/DDBJ whole genome shotgun (WGS) entry which is preliminary data.</text>
</comment>
<keyword evidence="3" id="KW-1185">Reference proteome</keyword>
<dbReference type="PROSITE" id="PS51257">
    <property type="entry name" value="PROKAR_LIPOPROTEIN"/>
    <property type="match status" value="1"/>
</dbReference>
<feature type="chain" id="PRO_5046627206" evidence="1">
    <location>
        <begin position="19"/>
        <end position="117"/>
    </location>
</feature>
<dbReference type="Proteomes" id="UP001241056">
    <property type="component" value="Unassembled WGS sequence"/>
</dbReference>
<evidence type="ECO:0000313" key="3">
    <source>
        <dbReference type="Proteomes" id="UP001241056"/>
    </source>
</evidence>
<evidence type="ECO:0000313" key="2">
    <source>
        <dbReference type="EMBL" id="MDM7856702.1"/>
    </source>
</evidence>
<proteinExistence type="predicted"/>
<name>A0ABT7SKJ7_9GAMM</name>
<sequence length="117" mass="13329">MRSLFFILLALLPMQIFAQACIVETQSAQVKVKVCQQNRTIPEHLFRNGFCKPQLAGQKTEVTFVDRCPTGAFGVCRNSQSSGVPYQQDIYYYGVEDDTRFLKPACERQNKGVWMAQ</sequence>
<dbReference type="RefSeq" id="WP_289409261.1">
    <property type="nucleotide sequence ID" value="NZ_JAUCDY010000001.1"/>
</dbReference>
<keyword evidence="1" id="KW-0732">Signal</keyword>
<gene>
    <name evidence="2" type="ORF">QEZ41_00155</name>
</gene>
<reference evidence="2 3" key="1">
    <citation type="submission" date="2023-06" db="EMBL/GenBank/DDBJ databases">
        <title>Thiopseudomonas sp. CY1220 draft genome sequence.</title>
        <authorList>
            <person name="Zhao G."/>
            <person name="An M."/>
        </authorList>
    </citation>
    <scope>NUCLEOTIDE SEQUENCE [LARGE SCALE GENOMIC DNA]</scope>
    <source>
        <strain evidence="2 3">CY1220</strain>
    </source>
</reference>
<accession>A0ABT7SKJ7</accession>
<protein>
    <submittedName>
        <fullName evidence="2">NADH:ubiquinone oxidoreductase</fullName>
    </submittedName>
</protein>
<evidence type="ECO:0000256" key="1">
    <source>
        <dbReference type="SAM" id="SignalP"/>
    </source>
</evidence>
<organism evidence="2 3">
    <name type="scientific">Thiopseudomonas acetoxidans</name>
    <dbReference type="NCBI Taxonomy" id="3041622"/>
    <lineage>
        <taxon>Bacteria</taxon>
        <taxon>Pseudomonadati</taxon>
        <taxon>Pseudomonadota</taxon>
        <taxon>Gammaproteobacteria</taxon>
        <taxon>Pseudomonadales</taxon>
        <taxon>Pseudomonadaceae</taxon>
        <taxon>Thiopseudomonas</taxon>
    </lineage>
</organism>